<dbReference type="AlphaFoldDB" id="A0A1J4SGV3"/>
<protein>
    <submittedName>
        <fullName evidence="1">Uncharacterized protein</fullName>
    </submittedName>
</protein>
<dbReference type="STRING" id="1817893.AUJ66_02115"/>
<name>A0A1J4SGV3_9BACT</name>
<organism evidence="1 2">
    <name type="scientific">Candidatus Desantisbacteria bacterium CG1_02_38_46</name>
    <dbReference type="NCBI Taxonomy" id="1817893"/>
    <lineage>
        <taxon>Bacteria</taxon>
        <taxon>Candidatus Desantisiibacteriota</taxon>
    </lineage>
</organism>
<gene>
    <name evidence="1" type="ORF">AUJ66_02115</name>
</gene>
<proteinExistence type="predicted"/>
<reference evidence="1 2" key="1">
    <citation type="journal article" date="2016" name="Environ. Microbiol.">
        <title>Genomic resolution of a cold subsurface aquifer community provides metabolic insights for novel microbes adapted to high CO concentrations.</title>
        <authorList>
            <person name="Probst A.J."/>
            <person name="Castelle C.J."/>
            <person name="Singh A."/>
            <person name="Brown C.T."/>
            <person name="Anantharaman K."/>
            <person name="Sharon I."/>
            <person name="Hug L.A."/>
            <person name="Burstein D."/>
            <person name="Emerson J.B."/>
            <person name="Thomas B.C."/>
            <person name="Banfield J.F."/>
        </authorList>
    </citation>
    <scope>NUCLEOTIDE SEQUENCE [LARGE SCALE GENOMIC DNA]</scope>
    <source>
        <strain evidence="1">CG1_02_38_46</strain>
    </source>
</reference>
<accession>A0A1J4SGV3</accession>
<dbReference type="Proteomes" id="UP000182278">
    <property type="component" value="Unassembled WGS sequence"/>
</dbReference>
<evidence type="ECO:0000313" key="2">
    <source>
        <dbReference type="Proteomes" id="UP000182278"/>
    </source>
</evidence>
<comment type="caution">
    <text evidence="1">The sequence shown here is derived from an EMBL/GenBank/DDBJ whole genome shotgun (WGS) entry which is preliminary data.</text>
</comment>
<evidence type="ECO:0000313" key="1">
    <source>
        <dbReference type="EMBL" id="OIN97890.1"/>
    </source>
</evidence>
<sequence length="76" mass="9136">MRIIGDFDKYKALNKKKFTAVRERLLANRMKKKGCKSKDPDELKILRILILARMERWQKEGKLKILGPREYRLSLF</sequence>
<dbReference type="EMBL" id="MNUO01000032">
    <property type="protein sequence ID" value="OIN97890.1"/>
    <property type="molecule type" value="Genomic_DNA"/>
</dbReference>